<evidence type="ECO:0000313" key="1">
    <source>
        <dbReference type="EMBL" id="KRX87799.1"/>
    </source>
</evidence>
<accession>A0A0V0XJ17</accession>
<reference evidence="1 2" key="1">
    <citation type="submission" date="2015-01" db="EMBL/GenBank/DDBJ databases">
        <title>Evolution of Trichinella species and genotypes.</title>
        <authorList>
            <person name="Korhonen P.K."/>
            <person name="Edoardo P."/>
            <person name="Giuseppe L.R."/>
            <person name="Gasser R.B."/>
        </authorList>
    </citation>
    <scope>NUCLEOTIDE SEQUENCE [LARGE SCALE GENOMIC DNA]</scope>
    <source>
        <strain evidence="1">ISS3</strain>
    </source>
</reference>
<organism evidence="1 2">
    <name type="scientific">Trichinella spiralis</name>
    <name type="common">Trichina worm</name>
    <dbReference type="NCBI Taxonomy" id="6334"/>
    <lineage>
        <taxon>Eukaryota</taxon>
        <taxon>Metazoa</taxon>
        <taxon>Ecdysozoa</taxon>
        <taxon>Nematoda</taxon>
        <taxon>Enoplea</taxon>
        <taxon>Dorylaimia</taxon>
        <taxon>Trichinellida</taxon>
        <taxon>Trichinellidae</taxon>
        <taxon>Trichinella</taxon>
    </lineage>
</organism>
<comment type="caution">
    <text evidence="1">The sequence shown here is derived from an EMBL/GenBank/DDBJ whole genome shotgun (WGS) entry which is preliminary data.</text>
</comment>
<sequence>MINFQLESKVGQQKRKEGGRTCRMEGVKVVRM</sequence>
<dbReference type="Proteomes" id="UP000054776">
    <property type="component" value="Unassembled WGS sequence"/>
</dbReference>
<keyword evidence="2" id="KW-1185">Reference proteome</keyword>
<dbReference type="AlphaFoldDB" id="A0A0V0XJ17"/>
<dbReference type="EMBL" id="JYDH01007228">
    <property type="protein sequence ID" value="KRX87799.1"/>
    <property type="molecule type" value="Genomic_DNA"/>
</dbReference>
<evidence type="ECO:0000313" key="2">
    <source>
        <dbReference type="Proteomes" id="UP000054776"/>
    </source>
</evidence>
<name>A0A0V0XJ17_TRISP</name>
<protein>
    <submittedName>
        <fullName evidence="1">Uncharacterized protein</fullName>
    </submittedName>
</protein>
<dbReference type="InParanoid" id="A0A0V0XJ17"/>
<gene>
    <name evidence="1" type="ORF">T01_12199</name>
</gene>
<proteinExistence type="predicted"/>